<dbReference type="PROSITE" id="PS51257">
    <property type="entry name" value="PROKAR_LIPOPROTEIN"/>
    <property type="match status" value="1"/>
</dbReference>
<sequence length="485" mass="51221">MNLTGGRGARRGVLIAGIVTVASLLAAACGQETTGQLQTAGDIAGLPVTHFESGLKPNAPKPDLTVENASNTEADQLATAAIADVSAYWAQELPQHFGEEFEPVAKLLSYDPNEPEIEVCGATTADAAMNAFYCPPEDLVAWDRGLLLPLLRERFGPMAIVTVLGHEFGHAIQFRLGDKAGIDESTSTIVKEQQADCFTGSYFRWIAENRSEYFSVSTSEGLNQVLASMFFIRDDAGQSASEQGAHGTAFDRTYAFQLGFEQGAKECAGINQQNVDERITEEAFHSDDIGSGDIAIDENSIDLLQRSLDQAFSGAGVDAPQIVDEGGTCGDGSGTPPATYCEDNNTVSIDLEELAVIGQPVDREAEFQGTESAGGLGDFAAFSEIASRYTQGIQKGVGASLDNSNAGLRTSCLVGAWAGVIKDEGNNPLVLSSGDLDEAIAELLQPRSLLSADVKGRPVASGFARVESLRLGYFDGSSACTQNYG</sequence>
<dbReference type="GO" id="GO:0016020">
    <property type="term" value="C:membrane"/>
    <property type="evidence" value="ECO:0007669"/>
    <property type="project" value="UniProtKB-SubCell"/>
</dbReference>
<protein>
    <submittedName>
        <fullName evidence="5">Neutral zinc metallopeptidase</fullName>
    </submittedName>
</protein>
<keyword evidence="3" id="KW-1133">Transmembrane helix</keyword>
<dbReference type="Proteomes" id="UP000635245">
    <property type="component" value="Unassembled WGS sequence"/>
</dbReference>
<reference evidence="5" key="1">
    <citation type="submission" date="2020-12" db="EMBL/GenBank/DDBJ databases">
        <title>Prauserella sp. ASG 168, a novel actinomycete isolated from cave rock.</title>
        <authorList>
            <person name="Suriyachadkun C."/>
        </authorList>
    </citation>
    <scope>NUCLEOTIDE SEQUENCE</scope>
    <source>
        <strain evidence="5">ASG 168</strain>
    </source>
</reference>
<dbReference type="AlphaFoldDB" id="A0A934QTG7"/>
<dbReference type="SUPFAM" id="SSF55486">
    <property type="entry name" value="Metalloproteases ('zincins'), catalytic domain"/>
    <property type="match status" value="1"/>
</dbReference>
<evidence type="ECO:0000256" key="1">
    <source>
        <dbReference type="ARBA" id="ARBA00004167"/>
    </source>
</evidence>
<comment type="subcellular location">
    <subcellularLocation>
        <location evidence="1">Membrane</location>
        <topology evidence="1">Single-pass membrane protein</topology>
    </subcellularLocation>
</comment>
<dbReference type="RefSeq" id="WP_200319050.1">
    <property type="nucleotide sequence ID" value="NZ_JAENJH010000003.1"/>
</dbReference>
<proteinExistence type="predicted"/>
<dbReference type="InterPro" id="IPR007343">
    <property type="entry name" value="Uncharacterised_pept_Zn_put"/>
</dbReference>
<dbReference type="EMBL" id="JAENJH010000003">
    <property type="protein sequence ID" value="MBK1786060.1"/>
    <property type="molecule type" value="Genomic_DNA"/>
</dbReference>
<evidence type="ECO:0000256" key="3">
    <source>
        <dbReference type="ARBA" id="ARBA00022989"/>
    </source>
</evidence>
<evidence type="ECO:0000313" key="6">
    <source>
        <dbReference type="Proteomes" id="UP000635245"/>
    </source>
</evidence>
<evidence type="ECO:0000256" key="2">
    <source>
        <dbReference type="ARBA" id="ARBA00022692"/>
    </source>
</evidence>
<keyword evidence="6" id="KW-1185">Reference proteome</keyword>
<dbReference type="Pfam" id="PF04228">
    <property type="entry name" value="Zn_peptidase"/>
    <property type="match status" value="1"/>
</dbReference>
<comment type="caution">
    <text evidence="5">The sequence shown here is derived from an EMBL/GenBank/DDBJ whole genome shotgun (WGS) entry which is preliminary data.</text>
</comment>
<dbReference type="PANTHER" id="PTHR30168">
    <property type="entry name" value="PUTATIVE MEMBRANE PROTEIN YPFJ"/>
    <property type="match status" value="1"/>
</dbReference>
<organism evidence="5 6">
    <name type="scientific">Prauserella cavernicola</name>
    <dbReference type="NCBI Taxonomy" id="2800127"/>
    <lineage>
        <taxon>Bacteria</taxon>
        <taxon>Bacillati</taxon>
        <taxon>Actinomycetota</taxon>
        <taxon>Actinomycetes</taxon>
        <taxon>Pseudonocardiales</taxon>
        <taxon>Pseudonocardiaceae</taxon>
        <taxon>Prauserella</taxon>
    </lineage>
</organism>
<name>A0A934QTG7_9PSEU</name>
<gene>
    <name evidence="5" type="ORF">JHE00_17170</name>
</gene>
<evidence type="ECO:0000313" key="5">
    <source>
        <dbReference type="EMBL" id="MBK1786060.1"/>
    </source>
</evidence>
<accession>A0A934QTG7</accession>
<evidence type="ECO:0000256" key="4">
    <source>
        <dbReference type="ARBA" id="ARBA00023136"/>
    </source>
</evidence>
<keyword evidence="4" id="KW-0472">Membrane</keyword>
<dbReference type="PANTHER" id="PTHR30168:SF0">
    <property type="entry name" value="INNER MEMBRANE PROTEIN"/>
    <property type="match status" value="1"/>
</dbReference>
<keyword evidence="2" id="KW-0812">Transmembrane</keyword>